<protein>
    <submittedName>
        <fullName evidence="6">Sodium:dicarboxylate cotransporter</fullName>
    </submittedName>
</protein>
<evidence type="ECO:0000313" key="7">
    <source>
        <dbReference type="Proteomes" id="UP000003053"/>
    </source>
</evidence>
<evidence type="ECO:0000256" key="1">
    <source>
        <dbReference type="ARBA" id="ARBA00004141"/>
    </source>
</evidence>
<feature type="transmembrane region" description="Helical" evidence="5">
    <location>
        <begin position="312"/>
        <end position="329"/>
    </location>
</feature>
<name>A4BX54_9FLAO</name>
<feature type="transmembrane region" description="Helical" evidence="5">
    <location>
        <begin position="219"/>
        <end position="242"/>
    </location>
</feature>
<dbReference type="Proteomes" id="UP000003053">
    <property type="component" value="Unassembled WGS sequence"/>
</dbReference>
<keyword evidence="3 5" id="KW-1133">Transmembrane helix</keyword>
<dbReference type="eggNOG" id="COG0471">
    <property type="taxonomic scope" value="Bacteria"/>
</dbReference>
<feature type="transmembrane region" description="Helical" evidence="5">
    <location>
        <begin position="114"/>
        <end position="134"/>
    </location>
</feature>
<sequence>MTNAPKKNHIHIPLIISGIVIFFGIIFGVDLYPGKPEITYTFAIAILMAFWWVSEALPIGVTSFLPLILFPLLGVLNGRTVADAYINDVIFLFIGGFLMALAMEKWDLHKRIALKVLSIVGGSPFMILFGFMLSSAFLSMWMSNTATTMMMLPIAFSVSNALEEVHGPGKIKEFLAGLLLSVAYACSIGGIATLVGTPPNLSFLRLFSILYPEGPSISFGQWIAFAFPITIVMFLFTLFVIYKIYKPKEKIEKLDKSFFNDQYLALGRTSSEERKVFVLFIALVLLWVFRSNINLGFITIPGWSSLFSTPNFITDGTVSILIAILLFMIPSSKKKEALLTWEITKKIPWNIVFLFGGGFALAKGFVDSGLSNYAGSLLSGASNFSPTLLIGTLTGLMSMLTEFTSNTATTEMILPVISGLANEIGVNPLLIMIPVTLAASLAFMLPIATPPNAIAFSTGKLTIAQMIKTGLVINIFAIIVILFFTITWGTIIFNIDPAVFPEWAQKAVNPGS</sequence>
<keyword evidence="7" id="KW-1185">Reference proteome</keyword>
<organism evidence="6 7">
    <name type="scientific">Polaribacter irgensii 23-P</name>
    <dbReference type="NCBI Taxonomy" id="313594"/>
    <lineage>
        <taxon>Bacteria</taxon>
        <taxon>Pseudomonadati</taxon>
        <taxon>Bacteroidota</taxon>
        <taxon>Flavobacteriia</taxon>
        <taxon>Flavobacteriales</taxon>
        <taxon>Flavobacteriaceae</taxon>
    </lineage>
</organism>
<dbReference type="EMBL" id="AAOG01000001">
    <property type="protein sequence ID" value="EAR13545.1"/>
    <property type="molecule type" value="Genomic_DNA"/>
</dbReference>
<evidence type="ECO:0000256" key="2">
    <source>
        <dbReference type="ARBA" id="ARBA00022692"/>
    </source>
</evidence>
<feature type="transmembrane region" description="Helical" evidence="5">
    <location>
        <begin position="349"/>
        <end position="366"/>
    </location>
</feature>
<keyword evidence="4 5" id="KW-0472">Membrane</keyword>
<dbReference type="Pfam" id="PF00939">
    <property type="entry name" value="Na_sulph_symp"/>
    <property type="match status" value="1"/>
</dbReference>
<dbReference type="RefSeq" id="WP_004569343.1">
    <property type="nucleotide sequence ID" value="NZ_CH724148.1"/>
</dbReference>
<gene>
    <name evidence="6" type="ORF">PI23P_03587</name>
</gene>
<feature type="transmembrane region" description="Helical" evidence="5">
    <location>
        <begin position="429"/>
        <end position="449"/>
    </location>
</feature>
<evidence type="ECO:0000256" key="4">
    <source>
        <dbReference type="ARBA" id="ARBA00023136"/>
    </source>
</evidence>
<dbReference type="AlphaFoldDB" id="A4BX54"/>
<feature type="transmembrane region" description="Helical" evidence="5">
    <location>
        <begin position="84"/>
        <end position="102"/>
    </location>
</feature>
<dbReference type="CDD" id="cd01115">
    <property type="entry name" value="SLC13_permease"/>
    <property type="match status" value="1"/>
</dbReference>
<feature type="transmembrane region" description="Helical" evidence="5">
    <location>
        <begin position="470"/>
        <end position="493"/>
    </location>
</feature>
<comment type="caution">
    <text evidence="6">The sequence shown here is derived from an EMBL/GenBank/DDBJ whole genome shotgun (WGS) entry which is preliminary data.</text>
</comment>
<feature type="transmembrane region" description="Helical" evidence="5">
    <location>
        <begin position="12"/>
        <end position="32"/>
    </location>
</feature>
<evidence type="ECO:0000256" key="5">
    <source>
        <dbReference type="SAM" id="Phobius"/>
    </source>
</evidence>
<dbReference type="GO" id="GO:1905039">
    <property type="term" value="P:carboxylic acid transmembrane transport"/>
    <property type="evidence" value="ECO:0007669"/>
    <property type="project" value="UniProtKB-ARBA"/>
</dbReference>
<dbReference type="GO" id="GO:0005886">
    <property type="term" value="C:plasma membrane"/>
    <property type="evidence" value="ECO:0007669"/>
    <property type="project" value="TreeGrafter"/>
</dbReference>
<proteinExistence type="predicted"/>
<dbReference type="GO" id="GO:0008514">
    <property type="term" value="F:organic anion transmembrane transporter activity"/>
    <property type="evidence" value="ECO:0007669"/>
    <property type="project" value="UniProtKB-ARBA"/>
</dbReference>
<dbReference type="NCBIfam" id="TIGR00785">
    <property type="entry name" value="dass"/>
    <property type="match status" value="1"/>
</dbReference>
<dbReference type="PANTHER" id="PTHR10283:SF82">
    <property type="entry name" value="SOLUTE CARRIER FAMILY 13 MEMBER 2"/>
    <property type="match status" value="1"/>
</dbReference>
<evidence type="ECO:0000256" key="3">
    <source>
        <dbReference type="ARBA" id="ARBA00022989"/>
    </source>
</evidence>
<dbReference type="InterPro" id="IPR001898">
    <property type="entry name" value="SLC13A/DASS"/>
</dbReference>
<dbReference type="HOGENOM" id="CLU_005170_0_0_10"/>
<feature type="transmembrane region" description="Helical" evidence="5">
    <location>
        <begin position="276"/>
        <end position="300"/>
    </location>
</feature>
<feature type="transmembrane region" description="Helical" evidence="5">
    <location>
        <begin position="174"/>
        <end position="199"/>
    </location>
</feature>
<dbReference type="STRING" id="313594.PI23P_03587"/>
<comment type="subcellular location">
    <subcellularLocation>
        <location evidence="1">Membrane</location>
        <topology evidence="1">Multi-pass membrane protein</topology>
    </subcellularLocation>
</comment>
<reference evidence="6 7" key="1">
    <citation type="submission" date="2006-02" db="EMBL/GenBank/DDBJ databases">
        <authorList>
            <person name="Murray A."/>
            <person name="Staley J."/>
            <person name="Ferriera S."/>
            <person name="Johnson J."/>
            <person name="Kravitz S."/>
            <person name="Halpern A."/>
            <person name="Remington K."/>
            <person name="Beeson K."/>
            <person name="Tran B."/>
            <person name="Rogers Y.-H."/>
            <person name="Friedman R."/>
            <person name="Venter J.C."/>
        </authorList>
    </citation>
    <scope>NUCLEOTIDE SEQUENCE [LARGE SCALE GENOMIC DNA]</scope>
    <source>
        <strain evidence="6 7">23-P</strain>
    </source>
</reference>
<dbReference type="OrthoDB" id="9766267at2"/>
<feature type="transmembrane region" description="Helical" evidence="5">
    <location>
        <begin position="61"/>
        <end position="78"/>
    </location>
</feature>
<keyword evidence="2 5" id="KW-0812">Transmembrane</keyword>
<accession>A4BX54</accession>
<dbReference type="PANTHER" id="PTHR10283">
    <property type="entry name" value="SOLUTE CARRIER FAMILY 13 MEMBER"/>
    <property type="match status" value="1"/>
</dbReference>
<evidence type="ECO:0000313" key="6">
    <source>
        <dbReference type="EMBL" id="EAR13545.1"/>
    </source>
</evidence>